<accession>A0A1S6KV99</accession>
<name>A0A1S6KV99_9CAUD</name>
<dbReference type="OrthoDB" id="24748at10239"/>
<dbReference type="Pfam" id="PF24749">
    <property type="entry name" value="DUF7695"/>
    <property type="match status" value="1"/>
</dbReference>
<dbReference type="Proteomes" id="UP000222417">
    <property type="component" value="Segment"/>
</dbReference>
<organism evidence="2 3">
    <name type="scientific">Providencia phage vB_PreS_PR1</name>
    <dbReference type="NCBI Taxonomy" id="1931407"/>
    <lineage>
        <taxon>Viruses</taxon>
        <taxon>Duplodnaviria</taxon>
        <taxon>Heunggongvirae</taxon>
        <taxon>Uroviricota</taxon>
        <taxon>Caudoviricetes</taxon>
        <taxon>Demerecviridae</taxon>
        <taxon>Priunavirus</taxon>
        <taxon>Priunavirus PR1</taxon>
    </lineage>
</organism>
<feature type="domain" description="DUF7695" evidence="1">
    <location>
        <begin position="10"/>
        <end position="53"/>
    </location>
</feature>
<protein>
    <recommendedName>
        <fullName evidence="1">DUF7695 domain-containing protein</fullName>
    </recommendedName>
</protein>
<evidence type="ECO:0000259" key="1">
    <source>
        <dbReference type="Pfam" id="PF24749"/>
    </source>
</evidence>
<sequence length="72" mass="8253">MEKYTPITKRCKLCGDTHTFTEYGEFWMCKCDSVGFDAGDGFIARFLGKPENMETVETPGYFKTTYTAKVMK</sequence>
<reference evidence="2 3" key="1">
    <citation type="submission" date="2016-12" db="EMBL/GenBank/DDBJ databases">
        <title>Providencia rettgeri phage vB-PreS_PR1 - a deep-branching member of the T5-like siphoviruses.</title>
        <authorList>
            <person name="Oliveira H."/>
            <person name="Pinto G."/>
            <person name="Hendrix H."/>
            <person name="Noben J.-P."/>
            <person name="Gawor J."/>
            <person name="Lobocka M."/>
            <person name="Lavigne R."/>
            <person name="Azeredo J."/>
        </authorList>
    </citation>
    <scope>NUCLEOTIDE SEQUENCE [LARGE SCALE GENOMIC DNA]</scope>
</reference>
<dbReference type="EMBL" id="KY363465">
    <property type="protein sequence ID" value="AQT25346.1"/>
    <property type="molecule type" value="Genomic_DNA"/>
</dbReference>
<evidence type="ECO:0000313" key="2">
    <source>
        <dbReference type="EMBL" id="AQT25346.1"/>
    </source>
</evidence>
<proteinExistence type="predicted"/>
<evidence type="ECO:0000313" key="3">
    <source>
        <dbReference type="Proteomes" id="UP000222417"/>
    </source>
</evidence>
<gene>
    <name evidence="2" type="ORF">PR1_64</name>
</gene>
<dbReference type="InterPro" id="IPR056112">
    <property type="entry name" value="DUF7695"/>
</dbReference>
<keyword evidence="3" id="KW-1185">Reference proteome</keyword>